<feature type="transmembrane region" description="Helical" evidence="1">
    <location>
        <begin position="143"/>
        <end position="169"/>
    </location>
</feature>
<keyword evidence="1" id="KW-0812">Transmembrane</keyword>
<evidence type="ECO:0000256" key="1">
    <source>
        <dbReference type="SAM" id="Phobius"/>
    </source>
</evidence>
<accession>K1T7N4</accession>
<feature type="transmembrane region" description="Helical" evidence="1">
    <location>
        <begin position="210"/>
        <end position="231"/>
    </location>
</feature>
<dbReference type="InterPro" id="IPR007395">
    <property type="entry name" value="Zn_peptidase_2"/>
</dbReference>
<reference evidence="2" key="1">
    <citation type="journal article" date="2013" name="Environ. Microbiol.">
        <title>Microbiota from the distal guts of lean and obese adolescents exhibit partial functional redundancy besides clear differences in community structure.</title>
        <authorList>
            <person name="Ferrer M."/>
            <person name="Ruiz A."/>
            <person name="Lanza F."/>
            <person name="Haange S.B."/>
            <person name="Oberbach A."/>
            <person name="Till H."/>
            <person name="Bargiela R."/>
            <person name="Campoy C."/>
            <person name="Segura M.T."/>
            <person name="Richter M."/>
            <person name="von Bergen M."/>
            <person name="Seifert J."/>
            <person name="Suarez A."/>
        </authorList>
    </citation>
    <scope>NUCLEOTIDE SEQUENCE</scope>
</reference>
<organism evidence="2">
    <name type="scientific">human gut metagenome</name>
    <dbReference type="NCBI Taxonomy" id="408170"/>
    <lineage>
        <taxon>unclassified sequences</taxon>
        <taxon>metagenomes</taxon>
        <taxon>organismal metagenomes</taxon>
    </lineage>
</organism>
<sequence length="237" mass="25894">MTAMYNGYYYGFDMTYLVLVVPALLIALIAQIQVKSAFSRYARVRCTSGLTGAQAAQRILQANGITDVRIEHISGKLTDHFDPQAKVIRLSDEVYGVASIAAVGVAAHEAGHAVQYATDYAPIRIRAAIIPATRIGSNLSWPLLIAGLIFNWSVLVWAGILLFGLVTVFQLATLPVEFNASRRALAAIESRNLLTDDELRGARSVLRAAAMTYVAALLVSFAQLLRLIILYGNRRRD</sequence>
<evidence type="ECO:0000313" key="2">
    <source>
        <dbReference type="EMBL" id="EKC63519.1"/>
    </source>
</evidence>
<dbReference type="EMBL" id="AJWY01007609">
    <property type="protein sequence ID" value="EKC63519.1"/>
    <property type="molecule type" value="Genomic_DNA"/>
</dbReference>
<dbReference type="PANTHER" id="PTHR36434">
    <property type="entry name" value="MEMBRANE PROTEASE YUGP-RELATED"/>
    <property type="match status" value="1"/>
</dbReference>
<dbReference type="GO" id="GO:0006508">
    <property type="term" value="P:proteolysis"/>
    <property type="evidence" value="ECO:0007669"/>
    <property type="project" value="UniProtKB-KW"/>
</dbReference>
<gene>
    <name evidence="2" type="ORF">LEA_11297</name>
</gene>
<comment type="caution">
    <text evidence="2">The sequence shown here is derived from an EMBL/GenBank/DDBJ whole genome shotgun (WGS) entry which is preliminary data.</text>
</comment>
<feature type="non-terminal residue" evidence="2">
    <location>
        <position position="237"/>
    </location>
</feature>
<keyword evidence="1" id="KW-1133">Transmembrane helix</keyword>
<dbReference type="PANTHER" id="PTHR36434:SF1">
    <property type="entry name" value="MEMBRANE PROTEASE YUGP-RELATED"/>
    <property type="match status" value="1"/>
</dbReference>
<dbReference type="Pfam" id="PF04298">
    <property type="entry name" value="Zn_peptidase_2"/>
    <property type="match status" value="1"/>
</dbReference>
<keyword evidence="2" id="KW-0645">Protease</keyword>
<proteinExistence type="predicted"/>
<dbReference type="GO" id="GO:0008233">
    <property type="term" value="F:peptidase activity"/>
    <property type="evidence" value="ECO:0007669"/>
    <property type="project" value="UniProtKB-KW"/>
</dbReference>
<keyword evidence="1" id="KW-0472">Membrane</keyword>
<protein>
    <submittedName>
        <fullName evidence="2">Zn-dependent protease</fullName>
    </submittedName>
</protein>
<dbReference type="AlphaFoldDB" id="K1T7N4"/>
<name>K1T7N4_9ZZZZ</name>
<keyword evidence="2" id="KW-0378">Hydrolase</keyword>
<feature type="transmembrane region" description="Helical" evidence="1">
    <location>
        <begin position="14"/>
        <end position="34"/>
    </location>
</feature>